<keyword evidence="1" id="KW-0812">Transmembrane</keyword>
<protein>
    <submittedName>
        <fullName evidence="2">Uncharacterized protein</fullName>
    </submittedName>
</protein>
<reference evidence="2 3" key="1">
    <citation type="submission" date="2019-08" db="EMBL/GenBank/DDBJ databases">
        <authorList>
            <person name="Peeters C."/>
        </authorList>
    </citation>
    <scope>NUCLEOTIDE SEQUENCE [LARGE SCALE GENOMIC DNA]</scope>
    <source>
        <strain evidence="2 3">LMG 31117</strain>
    </source>
</reference>
<feature type="transmembrane region" description="Helical" evidence="1">
    <location>
        <begin position="6"/>
        <end position="23"/>
    </location>
</feature>
<sequence length="31" mass="3909">MTADMYVIIFGLVSFGWICRRDLLRWFWRKK</sequence>
<accession>A0A5E5A899</accession>
<keyword evidence="1" id="KW-1133">Transmembrane helix</keyword>
<keyword evidence="3" id="KW-1185">Reference proteome</keyword>
<dbReference type="EMBL" id="CABPSP010000009">
    <property type="protein sequence ID" value="VVE68723.1"/>
    <property type="molecule type" value="Genomic_DNA"/>
</dbReference>
<evidence type="ECO:0000313" key="2">
    <source>
        <dbReference type="EMBL" id="VVE68723.1"/>
    </source>
</evidence>
<organism evidence="2 3">
    <name type="scientific">Pandoraea anapnoica</name>
    <dbReference type="NCBI Taxonomy" id="2508301"/>
    <lineage>
        <taxon>Bacteria</taxon>
        <taxon>Pseudomonadati</taxon>
        <taxon>Pseudomonadota</taxon>
        <taxon>Betaproteobacteria</taxon>
        <taxon>Burkholderiales</taxon>
        <taxon>Burkholderiaceae</taxon>
        <taxon>Pandoraea</taxon>
    </lineage>
</organism>
<proteinExistence type="predicted"/>
<evidence type="ECO:0000256" key="1">
    <source>
        <dbReference type="SAM" id="Phobius"/>
    </source>
</evidence>
<dbReference type="AlphaFoldDB" id="A0A5E5A899"/>
<gene>
    <name evidence="2" type="ORF">PAN31117_03040</name>
</gene>
<name>A0A5E5A899_9BURK</name>
<keyword evidence="1" id="KW-0472">Membrane</keyword>
<dbReference type="Proteomes" id="UP000383122">
    <property type="component" value="Unassembled WGS sequence"/>
</dbReference>
<evidence type="ECO:0000313" key="3">
    <source>
        <dbReference type="Proteomes" id="UP000383122"/>
    </source>
</evidence>